<dbReference type="PANTHER" id="PTHR23308">
    <property type="entry name" value="NUCLEAR INHIBITOR OF PROTEIN PHOSPHATASE-1"/>
    <property type="match status" value="1"/>
</dbReference>
<organism evidence="4 5">
    <name type="scientific">Strongyloides papillosus</name>
    <name type="common">Intestinal threadworm</name>
    <dbReference type="NCBI Taxonomy" id="174720"/>
    <lineage>
        <taxon>Eukaryota</taxon>
        <taxon>Metazoa</taxon>
        <taxon>Ecdysozoa</taxon>
        <taxon>Nematoda</taxon>
        <taxon>Chromadorea</taxon>
        <taxon>Rhabditida</taxon>
        <taxon>Tylenchina</taxon>
        <taxon>Panagrolaimomorpha</taxon>
        <taxon>Strongyloidoidea</taxon>
        <taxon>Strongyloididae</taxon>
        <taxon>Strongyloides</taxon>
    </lineage>
</organism>
<evidence type="ECO:0000313" key="4">
    <source>
        <dbReference type="Proteomes" id="UP000046392"/>
    </source>
</evidence>
<accession>A0A0N5BVT2</accession>
<feature type="coiled-coil region" evidence="1">
    <location>
        <begin position="356"/>
        <end position="383"/>
    </location>
</feature>
<feature type="compositionally biased region" description="Low complexity" evidence="2">
    <location>
        <begin position="17"/>
        <end position="26"/>
    </location>
</feature>
<feature type="region of interest" description="Disordered" evidence="2">
    <location>
        <begin position="1"/>
        <end position="26"/>
    </location>
</feature>
<dbReference type="WBParaSite" id="SPAL_0000993800.1">
    <property type="protein sequence ID" value="SPAL_0000993800.1"/>
    <property type="gene ID" value="SPAL_0000993800"/>
</dbReference>
<protein>
    <submittedName>
        <fullName evidence="5">FHA domain-containing protein</fullName>
    </submittedName>
</protein>
<reference evidence="5" key="1">
    <citation type="submission" date="2017-02" db="UniProtKB">
        <authorList>
            <consortium name="WormBaseParasite"/>
        </authorList>
    </citation>
    <scope>IDENTIFICATION</scope>
</reference>
<dbReference type="PROSITE" id="PS50006">
    <property type="entry name" value="FHA_DOMAIN"/>
    <property type="match status" value="1"/>
</dbReference>
<dbReference type="SMART" id="SM00240">
    <property type="entry name" value="FHA"/>
    <property type="match status" value="1"/>
</dbReference>
<dbReference type="SUPFAM" id="SSF49879">
    <property type="entry name" value="SMAD/FHA domain"/>
    <property type="match status" value="1"/>
</dbReference>
<evidence type="ECO:0000259" key="3">
    <source>
        <dbReference type="PROSITE" id="PS50006"/>
    </source>
</evidence>
<dbReference type="Pfam" id="PF00498">
    <property type="entry name" value="FHA"/>
    <property type="match status" value="1"/>
</dbReference>
<dbReference type="InterPro" id="IPR008984">
    <property type="entry name" value="SMAD_FHA_dom_sf"/>
</dbReference>
<name>A0A0N5BVT2_STREA</name>
<sequence>MSGSSDNFVIPSLPSHSSNISNNEEPCCSEENKTLTKITSNYNPPEWCSDIPSDSVYYLDIIKNGTIVETIKLNESKNKTYFTIGRLPENDIVMLHPSISRVHSIIQYGDGSDGIGYYIMDNDSAHKTKLNRKVLDPRKFIKLRNGFNIQLGGSTRFIVFNGPDEEQERENERHVIEYNMLMEKRKLQKNIKIPEPSSEPHFNYDSYNSRDNYGEETDDTSVDANTDQAEEFWNAMARRRKKRKNDDSDDESFWDETKSIDDIRKKKAEEEAFIESLKVKHKKTKEVDHTCEEIEIRINELEKSIVDEKEKIDKILKEHKMEDNESSVSDLLFGKVKLPKKQGLTVPINSAKKMELSLSMKNLQSLETELRDLKKLKDSINGEGKISNLPEVENS</sequence>
<evidence type="ECO:0000256" key="1">
    <source>
        <dbReference type="SAM" id="Coils"/>
    </source>
</evidence>
<dbReference type="AlphaFoldDB" id="A0A0N5BVT2"/>
<dbReference type="STRING" id="174720.A0A0N5BVT2"/>
<dbReference type="Proteomes" id="UP000046392">
    <property type="component" value="Unplaced"/>
</dbReference>
<keyword evidence="1" id="KW-0175">Coiled coil</keyword>
<feature type="region of interest" description="Disordered" evidence="2">
    <location>
        <begin position="190"/>
        <end position="226"/>
    </location>
</feature>
<feature type="domain" description="FHA" evidence="3">
    <location>
        <begin position="82"/>
        <end position="135"/>
    </location>
</feature>
<feature type="coiled-coil region" evidence="1">
    <location>
        <begin position="291"/>
        <end position="318"/>
    </location>
</feature>
<proteinExistence type="predicted"/>
<evidence type="ECO:0000313" key="5">
    <source>
        <dbReference type="WBParaSite" id="SPAL_0000993800.1"/>
    </source>
</evidence>
<dbReference type="InterPro" id="IPR050923">
    <property type="entry name" value="Cell_Proc_Reg/RNA_Proc"/>
</dbReference>
<dbReference type="Gene3D" id="2.60.200.20">
    <property type="match status" value="1"/>
</dbReference>
<keyword evidence="4" id="KW-1185">Reference proteome</keyword>
<dbReference type="InterPro" id="IPR000253">
    <property type="entry name" value="FHA_dom"/>
</dbReference>
<evidence type="ECO:0000256" key="2">
    <source>
        <dbReference type="SAM" id="MobiDB-lite"/>
    </source>
</evidence>